<organism evidence="1 2">
    <name type="scientific">Diphasiastrum complanatum</name>
    <name type="common">Issler's clubmoss</name>
    <name type="synonym">Lycopodium complanatum</name>
    <dbReference type="NCBI Taxonomy" id="34168"/>
    <lineage>
        <taxon>Eukaryota</taxon>
        <taxon>Viridiplantae</taxon>
        <taxon>Streptophyta</taxon>
        <taxon>Embryophyta</taxon>
        <taxon>Tracheophyta</taxon>
        <taxon>Lycopodiopsida</taxon>
        <taxon>Lycopodiales</taxon>
        <taxon>Lycopodiaceae</taxon>
        <taxon>Lycopodioideae</taxon>
        <taxon>Diphasiastrum</taxon>
    </lineage>
</organism>
<dbReference type="Proteomes" id="UP001162992">
    <property type="component" value="Chromosome 17"/>
</dbReference>
<evidence type="ECO:0000313" key="1">
    <source>
        <dbReference type="EMBL" id="KAJ7525161.1"/>
    </source>
</evidence>
<keyword evidence="2" id="KW-1185">Reference proteome</keyword>
<accession>A0ACC2B5X2</accession>
<protein>
    <submittedName>
        <fullName evidence="1">Uncharacterized protein</fullName>
    </submittedName>
</protein>
<sequence>MSEIFEGYERQYCELSTSLARKCSSVGALDGEQKKQKLLELKTGLDEGESLIRRMDLEARSLPPTQKASLLAKLREYKSDLNNLKREVKKSSTVHDPLASRDELLEAGLGDSITTSGDERGRMLMATERLNHSGERIKESKRVLLETEEIGVSILQDLHQQRQTLLHTRDTLHGVDDNIGKSRRILSSMTKRISRNKWIMGGIIGALLATILLITYVKWNTHK</sequence>
<evidence type="ECO:0000313" key="2">
    <source>
        <dbReference type="Proteomes" id="UP001162992"/>
    </source>
</evidence>
<comment type="caution">
    <text evidence="1">The sequence shown here is derived from an EMBL/GenBank/DDBJ whole genome shotgun (WGS) entry which is preliminary data.</text>
</comment>
<reference evidence="2" key="1">
    <citation type="journal article" date="2024" name="Proc. Natl. Acad. Sci. U.S.A.">
        <title>Extraordinary preservation of gene collinearity over three hundred million years revealed in homosporous lycophytes.</title>
        <authorList>
            <person name="Li C."/>
            <person name="Wickell D."/>
            <person name="Kuo L.Y."/>
            <person name="Chen X."/>
            <person name="Nie B."/>
            <person name="Liao X."/>
            <person name="Peng D."/>
            <person name="Ji J."/>
            <person name="Jenkins J."/>
            <person name="Williams M."/>
            <person name="Shu S."/>
            <person name="Plott C."/>
            <person name="Barry K."/>
            <person name="Rajasekar S."/>
            <person name="Grimwood J."/>
            <person name="Han X."/>
            <person name="Sun S."/>
            <person name="Hou Z."/>
            <person name="He W."/>
            <person name="Dai G."/>
            <person name="Sun C."/>
            <person name="Schmutz J."/>
            <person name="Leebens-Mack J.H."/>
            <person name="Li F.W."/>
            <person name="Wang L."/>
        </authorList>
    </citation>
    <scope>NUCLEOTIDE SEQUENCE [LARGE SCALE GENOMIC DNA]</scope>
    <source>
        <strain evidence="2">cv. PW_Plant_1</strain>
    </source>
</reference>
<proteinExistence type="predicted"/>
<name>A0ACC2B5X2_DIPCM</name>
<dbReference type="EMBL" id="CM055108">
    <property type="protein sequence ID" value="KAJ7525161.1"/>
    <property type="molecule type" value="Genomic_DNA"/>
</dbReference>
<gene>
    <name evidence="1" type="ORF">O6H91_17G039500</name>
</gene>